<keyword evidence="2" id="KW-1185">Reference proteome</keyword>
<evidence type="ECO:0000313" key="2">
    <source>
        <dbReference type="Proteomes" id="UP000799118"/>
    </source>
</evidence>
<organism evidence="1 2">
    <name type="scientific">Gymnopus androsaceus JB14</name>
    <dbReference type="NCBI Taxonomy" id="1447944"/>
    <lineage>
        <taxon>Eukaryota</taxon>
        <taxon>Fungi</taxon>
        <taxon>Dikarya</taxon>
        <taxon>Basidiomycota</taxon>
        <taxon>Agaricomycotina</taxon>
        <taxon>Agaricomycetes</taxon>
        <taxon>Agaricomycetidae</taxon>
        <taxon>Agaricales</taxon>
        <taxon>Marasmiineae</taxon>
        <taxon>Omphalotaceae</taxon>
        <taxon>Gymnopus</taxon>
    </lineage>
</organism>
<dbReference type="Proteomes" id="UP000799118">
    <property type="component" value="Unassembled WGS sequence"/>
</dbReference>
<sequence>MTPDESWRYCRDDLRRQLRVAEAAGRPLSSRQVIQRLRDEEVEQQIHPSVASINAIVTIGKGMKRDDRAVAGVYTATQVNQPAEFAGTSTPQTPTKLNPR</sequence>
<protein>
    <submittedName>
        <fullName evidence="1">Uncharacterized protein</fullName>
    </submittedName>
</protein>
<accession>A0A6A4HTW1</accession>
<name>A0A6A4HTW1_9AGAR</name>
<reference evidence="1" key="1">
    <citation type="journal article" date="2019" name="Environ. Microbiol.">
        <title>Fungal ecological strategies reflected in gene transcription - a case study of two litter decomposers.</title>
        <authorList>
            <person name="Barbi F."/>
            <person name="Kohler A."/>
            <person name="Barry K."/>
            <person name="Baskaran P."/>
            <person name="Daum C."/>
            <person name="Fauchery L."/>
            <person name="Ihrmark K."/>
            <person name="Kuo A."/>
            <person name="LaButti K."/>
            <person name="Lipzen A."/>
            <person name="Morin E."/>
            <person name="Grigoriev I.V."/>
            <person name="Henrissat B."/>
            <person name="Lindahl B."/>
            <person name="Martin F."/>
        </authorList>
    </citation>
    <scope>NUCLEOTIDE SEQUENCE</scope>
    <source>
        <strain evidence="1">JB14</strain>
    </source>
</reference>
<proteinExistence type="predicted"/>
<gene>
    <name evidence="1" type="ORF">BT96DRAFT_1097981</name>
</gene>
<dbReference type="EMBL" id="ML769457">
    <property type="protein sequence ID" value="KAE9400397.1"/>
    <property type="molecule type" value="Genomic_DNA"/>
</dbReference>
<evidence type="ECO:0000313" key="1">
    <source>
        <dbReference type="EMBL" id="KAE9400397.1"/>
    </source>
</evidence>
<dbReference type="AlphaFoldDB" id="A0A6A4HTW1"/>